<comment type="function">
    <text evidence="3 4">Participates actively in the response to hyperosmotic and heat shock by preventing the aggregation of stress-denatured proteins, in association with DnaK and GrpE. It is the nucleotide exchange factor for DnaK and may function as a thermosensor. Unfolded proteins bind initially to DnaJ; upon interaction with the DnaJ-bound protein, DnaK hydrolyzes its bound ATP, resulting in the formation of a stable complex. GrpE releases ADP from DnaK; ATP binding to DnaK triggers the release of the substrate protein, thus completing the reaction cycle. Several rounds of ATP-dependent interactions between DnaJ, DnaK and GrpE are required for fully efficient folding.</text>
</comment>
<evidence type="ECO:0000313" key="8">
    <source>
        <dbReference type="EMBL" id="MXV15127.1"/>
    </source>
</evidence>
<accession>A0A7K1XWC6</accession>
<dbReference type="PANTHER" id="PTHR21237">
    <property type="entry name" value="GRPE PROTEIN"/>
    <property type="match status" value="1"/>
</dbReference>
<evidence type="ECO:0000256" key="6">
    <source>
        <dbReference type="SAM" id="Coils"/>
    </source>
</evidence>
<dbReference type="AlphaFoldDB" id="A0A7K1XWC6"/>
<comment type="subcellular location">
    <subcellularLocation>
        <location evidence="3">Cytoplasm</location>
    </subcellularLocation>
</comment>
<protein>
    <recommendedName>
        <fullName evidence="3 4">Protein GrpE</fullName>
    </recommendedName>
    <alternativeName>
        <fullName evidence="3">HSP-70 cofactor</fullName>
    </alternativeName>
</protein>
<proteinExistence type="inferred from homology"/>
<gene>
    <name evidence="3 8" type="primary">grpE</name>
    <name evidence="8" type="ORF">GS398_07435</name>
</gene>
<keyword evidence="3" id="KW-0963">Cytoplasm</keyword>
<sequence length="182" mass="20402">MLKKKKNQEEQAPIEGTEPAAETVNQDELSKLTAELEKAKADAADANDRYLRLYAEFDNFKRRTTKERVELLQTAGKEVIVSMLPVVDDFERALRAMENATDITPVVEGVNLVNNKLKNVLQQKGLKEMVSKGETFDPDLHEAITNIPAPTDDLKGKVIDEVEKGYYLNDKVIRFAKVLVGA</sequence>
<evidence type="ECO:0000256" key="5">
    <source>
        <dbReference type="RuleBase" id="RU004478"/>
    </source>
</evidence>
<keyword evidence="3 4" id="KW-0346">Stress response</keyword>
<dbReference type="GO" id="GO:0051087">
    <property type="term" value="F:protein-folding chaperone binding"/>
    <property type="evidence" value="ECO:0007669"/>
    <property type="project" value="InterPro"/>
</dbReference>
<keyword evidence="2 3" id="KW-0143">Chaperone</keyword>
<dbReference type="RefSeq" id="WP_160906142.1">
    <property type="nucleotide sequence ID" value="NZ_WVHS01000002.1"/>
</dbReference>
<dbReference type="InterPro" id="IPR013805">
    <property type="entry name" value="GrpE_CC"/>
</dbReference>
<evidence type="ECO:0000313" key="9">
    <source>
        <dbReference type="Proteomes" id="UP000451233"/>
    </source>
</evidence>
<evidence type="ECO:0000256" key="1">
    <source>
        <dbReference type="ARBA" id="ARBA00009054"/>
    </source>
</evidence>
<dbReference type="PRINTS" id="PR00773">
    <property type="entry name" value="GRPEPROTEIN"/>
</dbReference>
<dbReference type="PROSITE" id="PS01071">
    <property type="entry name" value="GRPE"/>
    <property type="match status" value="1"/>
</dbReference>
<dbReference type="GO" id="GO:0042803">
    <property type="term" value="F:protein homodimerization activity"/>
    <property type="evidence" value="ECO:0007669"/>
    <property type="project" value="InterPro"/>
</dbReference>
<dbReference type="SUPFAM" id="SSF51064">
    <property type="entry name" value="Head domain of nucleotide exchange factor GrpE"/>
    <property type="match status" value="1"/>
</dbReference>
<dbReference type="InterPro" id="IPR009012">
    <property type="entry name" value="GrpE_head"/>
</dbReference>
<dbReference type="GO" id="GO:0005737">
    <property type="term" value="C:cytoplasm"/>
    <property type="evidence" value="ECO:0007669"/>
    <property type="project" value="UniProtKB-SubCell"/>
</dbReference>
<evidence type="ECO:0000256" key="4">
    <source>
        <dbReference type="RuleBase" id="RU000639"/>
    </source>
</evidence>
<feature type="region of interest" description="Disordered" evidence="7">
    <location>
        <begin position="1"/>
        <end position="29"/>
    </location>
</feature>
<dbReference type="GO" id="GO:0000774">
    <property type="term" value="F:adenyl-nucleotide exchange factor activity"/>
    <property type="evidence" value="ECO:0007669"/>
    <property type="project" value="InterPro"/>
</dbReference>
<dbReference type="Gene3D" id="3.90.20.20">
    <property type="match status" value="1"/>
</dbReference>
<evidence type="ECO:0000256" key="2">
    <source>
        <dbReference type="ARBA" id="ARBA00023186"/>
    </source>
</evidence>
<dbReference type="GO" id="GO:0006457">
    <property type="term" value="P:protein folding"/>
    <property type="evidence" value="ECO:0007669"/>
    <property type="project" value="InterPro"/>
</dbReference>
<comment type="similarity">
    <text evidence="1 3 5">Belongs to the GrpE family.</text>
</comment>
<reference evidence="8 9" key="1">
    <citation type="submission" date="2019-11" db="EMBL/GenBank/DDBJ databases">
        <title>Pedobacter sp. HMF7056 Genome sequencing and assembly.</title>
        <authorList>
            <person name="Kang H."/>
            <person name="Kim H."/>
            <person name="Joh K."/>
        </authorList>
    </citation>
    <scope>NUCLEOTIDE SEQUENCE [LARGE SCALE GENOMIC DNA]</scope>
    <source>
        <strain evidence="8 9">HMF7056</strain>
    </source>
</reference>
<keyword evidence="6" id="KW-0175">Coiled coil</keyword>
<name>A0A7K1XWC6_9SPHI</name>
<dbReference type="Pfam" id="PF01025">
    <property type="entry name" value="GrpE"/>
    <property type="match status" value="1"/>
</dbReference>
<comment type="subunit">
    <text evidence="3">Homodimer.</text>
</comment>
<dbReference type="HAMAP" id="MF_01151">
    <property type="entry name" value="GrpE"/>
    <property type="match status" value="1"/>
</dbReference>
<keyword evidence="9" id="KW-1185">Reference proteome</keyword>
<dbReference type="EMBL" id="WVHS01000002">
    <property type="protein sequence ID" value="MXV15127.1"/>
    <property type="molecule type" value="Genomic_DNA"/>
</dbReference>
<evidence type="ECO:0000256" key="3">
    <source>
        <dbReference type="HAMAP-Rule" id="MF_01151"/>
    </source>
</evidence>
<dbReference type="Proteomes" id="UP000451233">
    <property type="component" value="Unassembled WGS sequence"/>
</dbReference>
<dbReference type="SUPFAM" id="SSF58014">
    <property type="entry name" value="Coiled-coil domain of nucleotide exchange factor GrpE"/>
    <property type="match status" value="1"/>
</dbReference>
<feature type="coiled-coil region" evidence="6">
    <location>
        <begin position="29"/>
        <end position="56"/>
    </location>
</feature>
<dbReference type="InterPro" id="IPR000740">
    <property type="entry name" value="GrpE"/>
</dbReference>
<dbReference type="Gene3D" id="2.30.22.10">
    <property type="entry name" value="Head domain of nucleotide exchange factor GrpE"/>
    <property type="match status" value="1"/>
</dbReference>
<evidence type="ECO:0000256" key="7">
    <source>
        <dbReference type="SAM" id="MobiDB-lite"/>
    </source>
</evidence>
<dbReference type="CDD" id="cd00446">
    <property type="entry name" value="GrpE"/>
    <property type="match status" value="1"/>
</dbReference>
<comment type="caution">
    <text evidence="8">The sequence shown here is derived from an EMBL/GenBank/DDBJ whole genome shotgun (WGS) entry which is preliminary data.</text>
</comment>
<dbReference type="PANTHER" id="PTHR21237:SF23">
    <property type="entry name" value="GRPE PROTEIN HOMOLOG, MITOCHONDRIAL"/>
    <property type="match status" value="1"/>
</dbReference>
<dbReference type="GO" id="GO:0051082">
    <property type="term" value="F:unfolded protein binding"/>
    <property type="evidence" value="ECO:0007669"/>
    <property type="project" value="TreeGrafter"/>
</dbReference>
<organism evidence="8 9">
    <name type="scientific">Hufsiella ginkgonis</name>
    <dbReference type="NCBI Taxonomy" id="2695274"/>
    <lineage>
        <taxon>Bacteria</taxon>
        <taxon>Pseudomonadati</taxon>
        <taxon>Bacteroidota</taxon>
        <taxon>Sphingobacteriia</taxon>
        <taxon>Sphingobacteriales</taxon>
        <taxon>Sphingobacteriaceae</taxon>
        <taxon>Hufsiella</taxon>
    </lineage>
</organism>